<accession>A0ABT6SNU7</accession>
<keyword evidence="1" id="KW-1133">Transmembrane helix</keyword>
<name>A0ABT6SNU7_9ACTN</name>
<keyword evidence="3" id="KW-1185">Reference proteome</keyword>
<dbReference type="Proteomes" id="UP001237105">
    <property type="component" value="Unassembled WGS sequence"/>
</dbReference>
<gene>
    <name evidence="2" type="ORF">QIT00_01610</name>
</gene>
<comment type="caution">
    <text evidence="2">The sequence shown here is derived from an EMBL/GenBank/DDBJ whole genome shotgun (WGS) entry which is preliminary data.</text>
</comment>
<sequence length="91" mass="9873">MGFSFSDEQLEMYLSRARLLSAFTVPAYLALLFFFANEEGWRWSLLALLVLPPVAAVLGHIGKRDIRPGLATGAIVLSIAPLLVVGAIESL</sequence>
<keyword evidence="1" id="KW-0812">Transmembrane</keyword>
<organism evidence="2 3">
    <name type="scientific">Streptomyces luteolus</name>
    <dbReference type="NCBI Taxonomy" id="3043615"/>
    <lineage>
        <taxon>Bacteria</taxon>
        <taxon>Bacillati</taxon>
        <taxon>Actinomycetota</taxon>
        <taxon>Actinomycetes</taxon>
        <taxon>Kitasatosporales</taxon>
        <taxon>Streptomycetaceae</taxon>
        <taxon>Streptomyces</taxon>
    </lineage>
</organism>
<feature type="transmembrane region" description="Helical" evidence="1">
    <location>
        <begin position="19"/>
        <end position="37"/>
    </location>
</feature>
<proteinExistence type="predicted"/>
<evidence type="ECO:0000256" key="1">
    <source>
        <dbReference type="SAM" id="Phobius"/>
    </source>
</evidence>
<feature type="transmembrane region" description="Helical" evidence="1">
    <location>
        <begin position="69"/>
        <end position="88"/>
    </location>
</feature>
<protein>
    <submittedName>
        <fullName evidence="2">Uncharacterized protein</fullName>
    </submittedName>
</protein>
<feature type="transmembrane region" description="Helical" evidence="1">
    <location>
        <begin position="43"/>
        <end position="62"/>
    </location>
</feature>
<evidence type="ECO:0000313" key="3">
    <source>
        <dbReference type="Proteomes" id="UP001237105"/>
    </source>
</evidence>
<reference evidence="2 3" key="1">
    <citation type="submission" date="2023-05" db="EMBL/GenBank/DDBJ databases">
        <title>Draft genome sequence of Streptomyces sp. B-S-A12 isolated from a cave soil in Thailand.</title>
        <authorList>
            <person name="Chamroensaksri N."/>
            <person name="Muangham S."/>
        </authorList>
    </citation>
    <scope>NUCLEOTIDE SEQUENCE [LARGE SCALE GENOMIC DNA]</scope>
    <source>
        <strain evidence="2 3">B-S-A12</strain>
    </source>
</reference>
<evidence type="ECO:0000313" key="2">
    <source>
        <dbReference type="EMBL" id="MDI3417269.1"/>
    </source>
</evidence>
<keyword evidence="1" id="KW-0472">Membrane</keyword>
<dbReference type="EMBL" id="JASCIS010000001">
    <property type="protein sequence ID" value="MDI3417269.1"/>
    <property type="molecule type" value="Genomic_DNA"/>
</dbReference>
<dbReference type="RefSeq" id="WP_282533178.1">
    <property type="nucleotide sequence ID" value="NZ_JASCIS010000001.1"/>
</dbReference>